<organism evidence="2 3">
    <name type="scientific">Xylaria flabelliformis</name>
    <dbReference type="NCBI Taxonomy" id="2512241"/>
    <lineage>
        <taxon>Eukaryota</taxon>
        <taxon>Fungi</taxon>
        <taxon>Dikarya</taxon>
        <taxon>Ascomycota</taxon>
        <taxon>Pezizomycotina</taxon>
        <taxon>Sordariomycetes</taxon>
        <taxon>Xylariomycetidae</taxon>
        <taxon>Xylariales</taxon>
        <taxon>Xylariaceae</taxon>
        <taxon>Xylaria</taxon>
    </lineage>
</organism>
<protein>
    <submittedName>
        <fullName evidence="2">Uncharacterized protein</fullName>
    </submittedName>
</protein>
<dbReference type="EMBL" id="VFLP01000002">
    <property type="protein sequence ID" value="TRX98408.1"/>
    <property type="molecule type" value="Genomic_DNA"/>
</dbReference>
<dbReference type="AlphaFoldDB" id="A0A553IDX0"/>
<dbReference type="Proteomes" id="UP000319160">
    <property type="component" value="Unassembled WGS sequence"/>
</dbReference>
<sequence>MLKRLAPESPTSRNMLMTQICSFLTRLISTASLKPGWFYLHALVASTREVAGLEKLTAVTPAASTGHDYQTDIPVECHHWIYVGLQSRPSRASTKLMGGLTELADTGKFVEQSTEGKAETSAESSRDNLVDSANAAK</sequence>
<proteinExistence type="predicted"/>
<name>A0A553IDX0_9PEZI</name>
<evidence type="ECO:0000313" key="2">
    <source>
        <dbReference type="EMBL" id="TRX98408.1"/>
    </source>
</evidence>
<accession>A0A553IDX0</accession>
<evidence type="ECO:0000256" key="1">
    <source>
        <dbReference type="SAM" id="MobiDB-lite"/>
    </source>
</evidence>
<feature type="compositionally biased region" description="Basic and acidic residues" evidence="1">
    <location>
        <begin position="114"/>
        <end position="129"/>
    </location>
</feature>
<reference evidence="3" key="1">
    <citation type="submission" date="2019-06" db="EMBL/GenBank/DDBJ databases">
        <title>Draft genome sequence of the griseofulvin-producing fungus Xylaria cubensis strain G536.</title>
        <authorList>
            <person name="Mead M.E."/>
            <person name="Raja H.A."/>
            <person name="Steenwyk J.L."/>
            <person name="Knowles S.L."/>
            <person name="Oberlies N.H."/>
            <person name="Rokas A."/>
        </authorList>
    </citation>
    <scope>NUCLEOTIDE SEQUENCE [LARGE SCALE GENOMIC DNA]</scope>
    <source>
        <strain evidence="3">G536</strain>
    </source>
</reference>
<gene>
    <name evidence="2" type="ORF">FHL15_000482</name>
</gene>
<keyword evidence="3" id="KW-1185">Reference proteome</keyword>
<evidence type="ECO:0000313" key="3">
    <source>
        <dbReference type="Proteomes" id="UP000319160"/>
    </source>
</evidence>
<comment type="caution">
    <text evidence="2">The sequence shown here is derived from an EMBL/GenBank/DDBJ whole genome shotgun (WGS) entry which is preliminary data.</text>
</comment>
<feature type="region of interest" description="Disordered" evidence="1">
    <location>
        <begin position="108"/>
        <end position="137"/>
    </location>
</feature>